<organism evidence="1 2">
    <name type="scientific">Pyropia yezoensis</name>
    <name type="common">Susabi-nori</name>
    <name type="synonym">Porphyra yezoensis</name>
    <dbReference type="NCBI Taxonomy" id="2788"/>
    <lineage>
        <taxon>Eukaryota</taxon>
        <taxon>Rhodophyta</taxon>
        <taxon>Bangiophyceae</taxon>
        <taxon>Bangiales</taxon>
        <taxon>Bangiaceae</taxon>
        <taxon>Pyropia</taxon>
    </lineage>
</organism>
<reference evidence="1" key="1">
    <citation type="submission" date="2019-11" db="EMBL/GenBank/DDBJ databases">
        <title>Nori genome reveals adaptations in red seaweeds to the harsh intertidal environment.</title>
        <authorList>
            <person name="Wang D."/>
            <person name="Mao Y."/>
        </authorList>
    </citation>
    <scope>NUCLEOTIDE SEQUENCE</scope>
    <source>
        <tissue evidence="1">Gametophyte</tissue>
    </source>
</reference>
<proteinExistence type="predicted"/>
<keyword evidence="2" id="KW-1185">Reference proteome</keyword>
<evidence type="ECO:0000313" key="1">
    <source>
        <dbReference type="EMBL" id="KAK1858073.1"/>
    </source>
</evidence>
<accession>A0ACC3BKD1</accession>
<sequence length="164" mass="17111">MAPPAAAFVTRADGFIPSGSASTSQTGSKKTLTRGVDLHGSVFDRAALRGVSFQSSNLRDAHFAGADLTAASFFDTDLVGVDFRGATLSQANFELANMRHAVLDGAVLIESYVSSTTKLDGVSIVGADFTDVLLRKDQQKYLCSIASGTNPVTGVDTAESLMCP</sequence>
<dbReference type="EMBL" id="CM020618">
    <property type="protein sequence ID" value="KAK1858073.1"/>
    <property type="molecule type" value="Genomic_DNA"/>
</dbReference>
<evidence type="ECO:0000313" key="2">
    <source>
        <dbReference type="Proteomes" id="UP000798662"/>
    </source>
</evidence>
<gene>
    <name evidence="1" type="ORF">I4F81_000687</name>
</gene>
<protein>
    <submittedName>
        <fullName evidence="1">Uncharacterized protein</fullName>
    </submittedName>
</protein>
<comment type="caution">
    <text evidence="1">The sequence shown here is derived from an EMBL/GenBank/DDBJ whole genome shotgun (WGS) entry which is preliminary data.</text>
</comment>
<dbReference type="Proteomes" id="UP000798662">
    <property type="component" value="Chromosome 1"/>
</dbReference>
<name>A0ACC3BKD1_PYRYE</name>